<name>A0ABU3SUF8_9ALTE</name>
<accession>A0ABU3SUF8</accession>
<reference evidence="1 2" key="1">
    <citation type="submission" date="2023-10" db="EMBL/GenBank/DDBJ databases">
        <title>Glaciecola aquimarina strain GGW-M5 nov., isolated from a coastal seawater.</title>
        <authorList>
            <person name="Bayburt H."/>
            <person name="Kim J.M."/>
            <person name="Choi B.J."/>
            <person name="Jeon C.O."/>
        </authorList>
    </citation>
    <scope>NUCLEOTIDE SEQUENCE [LARGE SCALE GENOMIC DNA]</scope>
    <source>
        <strain evidence="1 2">KCTC 32108</strain>
    </source>
</reference>
<proteinExistence type="predicted"/>
<sequence length="66" mass="7297">MTPIVLSEPSQSDWTSFFESKKASDDFMTERIEIIAQKGTASGILKNIKANKAITDEDSLGNVIDY</sequence>
<dbReference type="EMBL" id="JAWDIO010000002">
    <property type="protein sequence ID" value="MDU0353650.1"/>
    <property type="molecule type" value="Genomic_DNA"/>
</dbReference>
<keyword evidence="2" id="KW-1185">Reference proteome</keyword>
<evidence type="ECO:0000313" key="1">
    <source>
        <dbReference type="EMBL" id="MDU0353650.1"/>
    </source>
</evidence>
<dbReference type="Proteomes" id="UP001247805">
    <property type="component" value="Unassembled WGS sequence"/>
</dbReference>
<comment type="caution">
    <text evidence="1">The sequence shown here is derived from an EMBL/GenBank/DDBJ whole genome shotgun (WGS) entry which is preliminary data.</text>
</comment>
<dbReference type="RefSeq" id="WP_316025305.1">
    <property type="nucleotide sequence ID" value="NZ_JAWDIO010000002.1"/>
</dbReference>
<organism evidence="1 2">
    <name type="scientific">Paraglaciecola aquimarina</name>
    <dbReference type="NCBI Taxonomy" id="1235557"/>
    <lineage>
        <taxon>Bacteria</taxon>
        <taxon>Pseudomonadati</taxon>
        <taxon>Pseudomonadota</taxon>
        <taxon>Gammaproteobacteria</taxon>
        <taxon>Alteromonadales</taxon>
        <taxon>Alteromonadaceae</taxon>
        <taxon>Paraglaciecola</taxon>
    </lineage>
</organism>
<evidence type="ECO:0000313" key="2">
    <source>
        <dbReference type="Proteomes" id="UP001247805"/>
    </source>
</evidence>
<protein>
    <submittedName>
        <fullName evidence="1">Uncharacterized protein</fullName>
    </submittedName>
</protein>
<gene>
    <name evidence="1" type="ORF">RS130_06640</name>
</gene>